<feature type="transmembrane region" description="Helical" evidence="1">
    <location>
        <begin position="85"/>
        <end position="107"/>
    </location>
</feature>
<dbReference type="EMBL" id="BDQF01000002">
    <property type="protein sequence ID" value="GAW79133.1"/>
    <property type="molecule type" value="Genomic_DNA"/>
</dbReference>
<sequence length="787" mass="92393">MSNEYNLSIDLKRADFIKENLKIIRKAIYNEFHYFCSSDSVKSAEIHTDELSKSRWNNLYASWRMEDFTRMDIGKILNILRRNQYVMVCIYFLLIFTFVYLLTLILYTKCFRRLIKAIRCKTCKRKKKRQDEKESENKDVIENVKKRLFNIITYIFLSSLLCVLISVGIWYINNFLKTKNGIYLSICNASISIENFLTNQCPNNGVVDSSCYSLEHIMTDVSSIVEEYQDIKLQIKKDLLIENGNNQLPILTGFVTIFENLKKLQRNIRENNKILEDEYFHTYPVLTRLGNELDSVIQEGEANFKDLEESLGVAKDIVKEGFEGIDNALENKIQENIGNINDKIVNFNEAISHSINKYKIKRSLKKYITAILIMKLVLLIPPFLVLVGLIVFIYFLIKGDVGNARNFFLDLFGAFSAYFGFLTIVILSIGIITLSLSVLGGATCTIADRVLKNELTFDVLNDTLVDYCLKNENAPLISEDISKGIIDNFNSFHTEEMEKKLIEYDSNFNEMKKIFNERTRNFVNYIWVVITKQNQNRFVDNVVLGSLRKSLLAVGITRDNIKFGKYNLWGTDEYFEHLNRFFFSRTNLALCFENSDCENQNGKFNINFKSSINDDRYRALRNQLGNDRLKQDLDNVVQLFIHKSRVKNEKMFTVSDLDSNITEKIGWNEYTPRFSKEGESKNFIIRKYLVEDINNLNFNNIFDFFEKFKNKLNTLKDMILSKMDHLIRYTNCSRLVTELKKAKHHYCDDVILNMITLSVSLIVFSIISFFLWYFFLFFWLYYHMKMR</sequence>
<evidence type="ECO:0000256" key="1">
    <source>
        <dbReference type="SAM" id="Phobius"/>
    </source>
</evidence>
<organism evidence="2 3">
    <name type="scientific">Plasmodium gonderi</name>
    <dbReference type="NCBI Taxonomy" id="77519"/>
    <lineage>
        <taxon>Eukaryota</taxon>
        <taxon>Sar</taxon>
        <taxon>Alveolata</taxon>
        <taxon>Apicomplexa</taxon>
        <taxon>Aconoidasida</taxon>
        <taxon>Haemosporida</taxon>
        <taxon>Plasmodiidae</taxon>
        <taxon>Plasmodium</taxon>
        <taxon>Plasmodium (Plasmodium)</taxon>
    </lineage>
</organism>
<gene>
    <name evidence="2" type="ORF">PGO_021030</name>
</gene>
<keyword evidence="1" id="KW-0472">Membrane</keyword>
<feature type="transmembrane region" description="Helical" evidence="1">
    <location>
        <begin position="417"/>
        <end position="439"/>
    </location>
</feature>
<keyword evidence="1" id="KW-1133">Transmembrane helix</keyword>
<proteinExistence type="predicted"/>
<feature type="transmembrane region" description="Helical" evidence="1">
    <location>
        <begin position="750"/>
        <end position="782"/>
    </location>
</feature>
<accession>A0A1Y1JFB2</accession>
<feature type="transmembrane region" description="Helical" evidence="1">
    <location>
        <begin position="367"/>
        <end position="397"/>
    </location>
</feature>
<dbReference type="GeneID" id="39745833"/>
<protein>
    <submittedName>
        <fullName evidence="2">Uncharacterized protein</fullName>
    </submittedName>
</protein>
<keyword evidence="3" id="KW-1185">Reference proteome</keyword>
<reference evidence="3" key="1">
    <citation type="submission" date="2017-04" db="EMBL/GenBank/DDBJ databases">
        <title>Plasmodium gonderi genome.</title>
        <authorList>
            <person name="Arisue N."/>
            <person name="Honma H."/>
            <person name="Kawai S."/>
            <person name="Tougan T."/>
            <person name="Tanabe K."/>
            <person name="Horii T."/>
        </authorList>
    </citation>
    <scope>NUCLEOTIDE SEQUENCE [LARGE SCALE GENOMIC DNA]</scope>
    <source>
        <strain evidence="3">ATCC 30045</strain>
    </source>
</reference>
<evidence type="ECO:0000313" key="2">
    <source>
        <dbReference type="EMBL" id="GAW79133.1"/>
    </source>
</evidence>
<dbReference type="OMA" id="HTYPVLT"/>
<name>A0A1Y1JFB2_PLAGO</name>
<dbReference type="AlphaFoldDB" id="A0A1Y1JFB2"/>
<dbReference type="RefSeq" id="XP_028541722.1">
    <property type="nucleotide sequence ID" value="XM_028685921.1"/>
</dbReference>
<evidence type="ECO:0000313" key="3">
    <source>
        <dbReference type="Proteomes" id="UP000195521"/>
    </source>
</evidence>
<keyword evidence="1" id="KW-0812">Transmembrane</keyword>
<dbReference type="OrthoDB" id="371835at2759"/>
<dbReference type="Proteomes" id="UP000195521">
    <property type="component" value="Unassembled WGS sequence"/>
</dbReference>
<comment type="caution">
    <text evidence="2">The sequence shown here is derived from an EMBL/GenBank/DDBJ whole genome shotgun (WGS) entry which is preliminary data.</text>
</comment>
<feature type="transmembrane region" description="Helical" evidence="1">
    <location>
        <begin position="151"/>
        <end position="172"/>
    </location>
</feature>